<dbReference type="SUPFAM" id="SSF48452">
    <property type="entry name" value="TPR-like"/>
    <property type="match status" value="2"/>
</dbReference>
<evidence type="ECO:0000256" key="2">
    <source>
        <dbReference type="SAM" id="Phobius"/>
    </source>
</evidence>
<feature type="transmembrane region" description="Helical" evidence="2">
    <location>
        <begin position="356"/>
        <end position="376"/>
    </location>
</feature>
<dbReference type="Proteomes" id="UP001209885">
    <property type="component" value="Unassembled WGS sequence"/>
</dbReference>
<dbReference type="Pfam" id="PF13424">
    <property type="entry name" value="TPR_12"/>
    <property type="match status" value="1"/>
</dbReference>
<dbReference type="PROSITE" id="PS50005">
    <property type="entry name" value="TPR"/>
    <property type="match status" value="3"/>
</dbReference>
<keyword evidence="1" id="KW-0802">TPR repeat</keyword>
<dbReference type="InterPro" id="IPR019734">
    <property type="entry name" value="TPR_rpt"/>
</dbReference>
<name>A0ABT3RLT5_9BACT</name>
<dbReference type="SMART" id="SM00028">
    <property type="entry name" value="TPR"/>
    <property type="match status" value="6"/>
</dbReference>
<dbReference type="Pfam" id="PF13374">
    <property type="entry name" value="TPR_10"/>
    <property type="match status" value="1"/>
</dbReference>
<evidence type="ECO:0000256" key="1">
    <source>
        <dbReference type="PROSITE-ProRule" id="PRU00339"/>
    </source>
</evidence>
<organism evidence="3 4">
    <name type="scientific">Mangrovivirga halotolerans</name>
    <dbReference type="NCBI Taxonomy" id="2993936"/>
    <lineage>
        <taxon>Bacteria</taxon>
        <taxon>Pseudomonadati</taxon>
        <taxon>Bacteroidota</taxon>
        <taxon>Cytophagia</taxon>
        <taxon>Cytophagales</taxon>
        <taxon>Mangrovivirgaceae</taxon>
        <taxon>Mangrovivirga</taxon>
    </lineage>
</organism>
<keyword evidence="2" id="KW-1133">Transmembrane helix</keyword>
<proteinExistence type="predicted"/>
<dbReference type="PROSITE" id="PS50293">
    <property type="entry name" value="TPR_REGION"/>
    <property type="match status" value="1"/>
</dbReference>
<feature type="repeat" description="TPR" evidence="1">
    <location>
        <begin position="159"/>
        <end position="192"/>
    </location>
</feature>
<feature type="repeat" description="TPR" evidence="1">
    <location>
        <begin position="120"/>
        <end position="153"/>
    </location>
</feature>
<sequence>MKRLFIFLGIFLCLEVLDASPKLDSIAYILENKPLSLEKRAEILVKYGELLNDSDPSQAIDINKKAIDISRKAENDIFLTNALRALGISYINIGLYEQGLSQTINSLNLAQKINYYDGVIKAYNNIGVVYMYLNQYDDAEKNYKNLKQFLKEDDSDNWRNYYMNLGIVYWKKENFKQALAAYNEALGISIDKGDKRECAIIYHNLGTLYLDKNEFKKSLEYYNRALTINKKLKNEAQIPSILISIGKAHFNSGNFCLAEENILSAIEIASEKKMLHIEELGYKSLYKLYKKTGNSDKALLAFEKHIVLKDSLLTRDNSFKISQLKSNYASIQESHENEVLKKESELQESVIKYQTIIIFATLSCLVILIIASFVLLRFNRLRKQANLELLKSNHQILQQKEQLDEQSNKLIKAYQEISLMNINLEKEVLMRTEKVKSQNKTILKYSFMNAHKIRGPLARVIGLINLMNDKNDNKDYDIIIPMLVKEVKELEFVVKSIRDLLEKEELKEVS</sequence>
<dbReference type="RefSeq" id="WP_266055094.1">
    <property type="nucleotide sequence ID" value="NZ_JAPFQN010000002.1"/>
</dbReference>
<dbReference type="PANTHER" id="PTHR10098:SF108">
    <property type="entry name" value="TETRATRICOPEPTIDE REPEAT PROTEIN 28"/>
    <property type="match status" value="1"/>
</dbReference>
<dbReference type="InterPro" id="IPR011990">
    <property type="entry name" value="TPR-like_helical_dom_sf"/>
</dbReference>
<evidence type="ECO:0000313" key="3">
    <source>
        <dbReference type="EMBL" id="MCX2742778.1"/>
    </source>
</evidence>
<reference evidence="3 4" key="1">
    <citation type="submission" date="2022-11" db="EMBL/GenBank/DDBJ databases">
        <title>The characterization of three novel Bacteroidetes species and genomic analysis of their roles in tidal elemental geochemical cycles.</title>
        <authorList>
            <person name="Ma K."/>
        </authorList>
    </citation>
    <scope>NUCLEOTIDE SEQUENCE [LARGE SCALE GENOMIC DNA]</scope>
    <source>
        <strain evidence="3 4">M17</strain>
    </source>
</reference>
<dbReference type="PANTHER" id="PTHR10098">
    <property type="entry name" value="RAPSYN-RELATED"/>
    <property type="match status" value="1"/>
</dbReference>
<comment type="caution">
    <text evidence="3">The sequence shown here is derived from an EMBL/GenBank/DDBJ whole genome shotgun (WGS) entry which is preliminary data.</text>
</comment>
<evidence type="ECO:0000313" key="4">
    <source>
        <dbReference type="Proteomes" id="UP001209885"/>
    </source>
</evidence>
<accession>A0ABT3RLT5</accession>
<keyword evidence="2" id="KW-0812">Transmembrane</keyword>
<keyword evidence="2" id="KW-0472">Membrane</keyword>
<keyword evidence="4" id="KW-1185">Reference proteome</keyword>
<gene>
    <name evidence="3" type="ORF">OO013_02810</name>
</gene>
<feature type="repeat" description="TPR" evidence="1">
    <location>
        <begin position="199"/>
        <end position="232"/>
    </location>
</feature>
<protein>
    <submittedName>
        <fullName evidence="3">Tetratricopeptide repeat protein</fullName>
    </submittedName>
</protein>
<dbReference type="Gene3D" id="1.25.40.10">
    <property type="entry name" value="Tetratricopeptide repeat domain"/>
    <property type="match status" value="2"/>
</dbReference>
<dbReference type="EMBL" id="JAPFQN010000002">
    <property type="protein sequence ID" value="MCX2742778.1"/>
    <property type="molecule type" value="Genomic_DNA"/>
</dbReference>